<protein>
    <recommendedName>
        <fullName evidence="3">SH3 domain-containing protein</fullName>
    </recommendedName>
</protein>
<dbReference type="EMBL" id="FORH01000003">
    <property type="protein sequence ID" value="SFJ36031.1"/>
    <property type="molecule type" value="Genomic_DNA"/>
</dbReference>
<evidence type="ECO:0008006" key="3">
    <source>
        <dbReference type="Google" id="ProtNLM"/>
    </source>
</evidence>
<evidence type="ECO:0000313" key="1">
    <source>
        <dbReference type="EMBL" id="SFJ36031.1"/>
    </source>
</evidence>
<dbReference type="Proteomes" id="UP000199630">
    <property type="component" value="Unassembled WGS sequence"/>
</dbReference>
<name>A0A1I3QS09_9RHOB</name>
<dbReference type="RefSeq" id="WP_090060342.1">
    <property type="nucleotide sequence ID" value="NZ_FORH01000003.1"/>
</dbReference>
<proteinExistence type="predicted"/>
<evidence type="ECO:0000313" key="2">
    <source>
        <dbReference type="Proteomes" id="UP000199630"/>
    </source>
</evidence>
<reference evidence="2" key="1">
    <citation type="submission" date="2016-10" db="EMBL/GenBank/DDBJ databases">
        <authorList>
            <person name="Varghese N."/>
            <person name="Submissions S."/>
        </authorList>
    </citation>
    <scope>NUCLEOTIDE SEQUENCE [LARGE SCALE GENOMIC DNA]</scope>
    <source>
        <strain evidence="2">DSM 26471</strain>
    </source>
</reference>
<organism evidence="1 2">
    <name type="scientific">Celeribacter neptunius</name>
    <dbReference type="NCBI Taxonomy" id="588602"/>
    <lineage>
        <taxon>Bacteria</taxon>
        <taxon>Pseudomonadati</taxon>
        <taxon>Pseudomonadota</taxon>
        <taxon>Alphaproteobacteria</taxon>
        <taxon>Rhodobacterales</taxon>
        <taxon>Roseobacteraceae</taxon>
        <taxon>Celeribacter</taxon>
    </lineage>
</organism>
<gene>
    <name evidence="1" type="ORF">SAMN04487991_1918</name>
</gene>
<dbReference type="AlphaFoldDB" id="A0A1I3QS09"/>
<accession>A0A1I3QS09</accession>
<keyword evidence="2" id="KW-1185">Reference proteome</keyword>
<sequence>MFSKTRKSTGRNGLGLGLVVVAVLSATPAIPYSGEYFVTCRLDPNGDNFLALRECTGSGCDRIMKLPPDTFLLSMEPDTGSGWRDVIVLKGLQDESYSGPRGWVYDKYICPVIYK</sequence>
<dbReference type="OrthoDB" id="9816009at2"/>